<accession>K0PT78</accession>
<keyword evidence="2" id="KW-1185">Reference proteome</keyword>
<organism evidence="1 2">
    <name type="scientific">Rhizobium mesoamericanum STM3625</name>
    <dbReference type="NCBI Taxonomy" id="1211777"/>
    <lineage>
        <taxon>Bacteria</taxon>
        <taxon>Pseudomonadati</taxon>
        <taxon>Pseudomonadota</taxon>
        <taxon>Alphaproteobacteria</taxon>
        <taxon>Hyphomicrobiales</taxon>
        <taxon>Rhizobiaceae</taxon>
        <taxon>Rhizobium/Agrobacterium group</taxon>
        <taxon>Rhizobium</taxon>
    </lineage>
</organism>
<dbReference type="HOGENOM" id="CLU_2737302_0_0_5"/>
<dbReference type="Proteomes" id="UP000009319">
    <property type="component" value="Unassembled WGS sequence"/>
</dbReference>
<proteinExistence type="predicted"/>
<evidence type="ECO:0000313" key="2">
    <source>
        <dbReference type="Proteomes" id="UP000009319"/>
    </source>
</evidence>
<protein>
    <submittedName>
        <fullName evidence="1">Uncharacterized protein</fullName>
    </submittedName>
</protein>
<sequence>MVIWTLEAVPGHHFGGSFLSQAALAMLAIPIRLLPYVGGETSQCDAARKERRETWPPTCTSSNNLLQISWL</sequence>
<evidence type="ECO:0000313" key="1">
    <source>
        <dbReference type="EMBL" id="CCM79951.1"/>
    </source>
</evidence>
<gene>
    <name evidence="1" type="ORF">BN77_p2140048</name>
</gene>
<name>K0PT78_9HYPH</name>
<dbReference type="EMBL" id="CANI01000077">
    <property type="protein sequence ID" value="CCM79951.1"/>
    <property type="molecule type" value="Genomic_DNA"/>
</dbReference>
<reference evidence="1 2" key="1">
    <citation type="journal article" date="2013" name="Genome Announc.">
        <title>Draft Genome Sequence of Rhizobium mesoamericanum STM3625, a Nitrogen-Fixing Symbiont of Mimosa pudica Isolated in French Guiana (South America).</title>
        <authorList>
            <person name="Moulin L."/>
            <person name="Mornico D."/>
            <person name="Melkonian R."/>
            <person name="Klonowska A."/>
        </authorList>
    </citation>
    <scope>NUCLEOTIDE SEQUENCE [LARGE SCALE GENOMIC DNA]</scope>
    <source>
        <strain evidence="1 2">STM3625</strain>
    </source>
</reference>
<comment type="caution">
    <text evidence="1">The sequence shown here is derived from an EMBL/GenBank/DDBJ whole genome shotgun (WGS) entry which is preliminary data.</text>
</comment>
<dbReference type="AlphaFoldDB" id="K0PT78"/>